<dbReference type="SUPFAM" id="SSF52540">
    <property type="entry name" value="P-loop containing nucleoside triphosphate hydrolases"/>
    <property type="match status" value="2"/>
</dbReference>
<dbReference type="InterPro" id="IPR001387">
    <property type="entry name" value="Cro/C1-type_HTH"/>
</dbReference>
<proteinExistence type="predicted"/>
<dbReference type="SMART" id="SM00530">
    <property type="entry name" value="HTH_XRE"/>
    <property type="match status" value="1"/>
</dbReference>
<dbReference type="InterPro" id="IPR027417">
    <property type="entry name" value="P-loop_NTPase"/>
</dbReference>
<evidence type="ECO:0000313" key="2">
    <source>
        <dbReference type="EMBL" id="MCS7477065.1"/>
    </source>
</evidence>
<sequence>MPRLERPLAGEDTPVLRFAEDLRRLRRVAGLPSYRELGRLANYSPAALSEAVAGRRLPSLAVTRAFVRACGGDVEGWTARWRELAVEEPDHGDAPYVGLAAYQVADAERFFGREADAGRLLALVRERPFVGLFGASGAGKSSLLRAGLAARWGEHVVITPGPDPITELAAALAGHRSAVEVRAELAADPEHLRVLLRQAGDGLLLVVDQFEEAFTLCEEADRLWLVRALTHGAGAARVVIGVRADFYGHCARHPELVEALHRSQSLVGPMSAEQLRRAVVEPAALRGVSLENSLVARLVADVAGWPGALPLASHVLVETWRRRRGSVLTLAAYEDAGGVEHALARTADQVHDAFSDQEKQAAREVFQRLVAPGDGTGDTRRRVVRAELDAGGAVLDRLAAARLVTLDRDTVELTHEALLRAWPRLVGWLDEDRESLRAHRRLTVAADTWRAHDRDPDVLYRGVHLDQARRLAPRLNAAEREFVDASATAEREREAHRRRGVRRLRRLVACLAVLVLLLAATATYAVTAQRAATRERNQALSSRAADTALGQLTRPREAAALALAAYRVAPTARARDAILLARAAGTATTLGEGYARVPGVVVVTNEVDAESTAAAYRLWVGEGADRRRAGRIDVPPGGYLYLLSADGRTALTTVRADEFELWDIGDPDAPRRTATMTGWPMPLGVDGAGTLMTAVEDGEAVHWRPGDTTRVRLPGGEVESAVPLVDGTGVVVVRRDGDRRAVEVRFLDGRTTQVLSRAARLVVVAGPRGRLAVSDLDGGHVTVLDVAAGPRTLLEADGVAGDAVVEFSRDGGAVTAVRRDSVWLWDLDGGREPLSLRGPGVEFGDARYDPGSGELLVLPTRGGALWRLAVEVDRVIREVCADPADVDWDAHFPGVPRRPLCP</sequence>
<name>A0A9X2VHX3_9PSEU</name>
<dbReference type="RefSeq" id="WP_259622578.1">
    <property type="nucleotide sequence ID" value="NZ_JANYMP010000003.1"/>
</dbReference>
<evidence type="ECO:0000313" key="3">
    <source>
        <dbReference type="Proteomes" id="UP001141259"/>
    </source>
</evidence>
<feature type="domain" description="HTH cro/C1-type" evidence="1">
    <location>
        <begin position="21"/>
        <end position="77"/>
    </location>
</feature>
<dbReference type="AlphaFoldDB" id="A0A9X2VHX3"/>
<evidence type="ECO:0000259" key="1">
    <source>
        <dbReference type="SMART" id="SM00530"/>
    </source>
</evidence>
<dbReference type="Pfam" id="PF20703">
    <property type="entry name" value="nSTAND1"/>
    <property type="match status" value="1"/>
</dbReference>
<dbReference type="SUPFAM" id="SSF82171">
    <property type="entry name" value="DPP6 N-terminal domain-like"/>
    <property type="match status" value="1"/>
</dbReference>
<organism evidence="2 3">
    <name type="scientific">Umezawaea endophytica</name>
    <dbReference type="NCBI Taxonomy" id="1654476"/>
    <lineage>
        <taxon>Bacteria</taxon>
        <taxon>Bacillati</taxon>
        <taxon>Actinomycetota</taxon>
        <taxon>Actinomycetes</taxon>
        <taxon>Pseudonocardiales</taxon>
        <taxon>Pseudonocardiaceae</taxon>
        <taxon>Umezawaea</taxon>
    </lineage>
</organism>
<keyword evidence="3" id="KW-1185">Reference proteome</keyword>
<comment type="caution">
    <text evidence="2">The sequence shown here is derived from an EMBL/GenBank/DDBJ whole genome shotgun (WGS) entry which is preliminary data.</text>
</comment>
<reference evidence="2" key="1">
    <citation type="submission" date="2022-08" db="EMBL/GenBank/DDBJ databases">
        <authorList>
            <person name="Tistechok S."/>
            <person name="Samborskyy M."/>
            <person name="Roman I."/>
        </authorList>
    </citation>
    <scope>NUCLEOTIDE SEQUENCE</scope>
    <source>
        <strain evidence="2">DSM 103496</strain>
    </source>
</reference>
<dbReference type="Gene3D" id="2.130.10.10">
    <property type="entry name" value="YVTN repeat-like/Quinoprotein amine dehydrogenase"/>
    <property type="match status" value="1"/>
</dbReference>
<accession>A0A9X2VHX3</accession>
<dbReference type="InterPro" id="IPR049052">
    <property type="entry name" value="nSTAND1"/>
</dbReference>
<dbReference type="EMBL" id="JANYMP010000003">
    <property type="protein sequence ID" value="MCS7477065.1"/>
    <property type="molecule type" value="Genomic_DNA"/>
</dbReference>
<dbReference type="Proteomes" id="UP001141259">
    <property type="component" value="Unassembled WGS sequence"/>
</dbReference>
<dbReference type="CDD" id="cd00093">
    <property type="entry name" value="HTH_XRE"/>
    <property type="match status" value="1"/>
</dbReference>
<gene>
    <name evidence="2" type="ORF">NZH93_09385</name>
</gene>
<dbReference type="InterPro" id="IPR015943">
    <property type="entry name" value="WD40/YVTN_repeat-like_dom_sf"/>
</dbReference>
<protein>
    <submittedName>
        <fullName evidence="2">XRE family transcriptional regulator</fullName>
    </submittedName>
</protein>